<name>A0A1Y0YAT4_ACEPA</name>
<evidence type="ECO:0008006" key="4">
    <source>
        <dbReference type="Google" id="ProtNLM"/>
    </source>
</evidence>
<sequence length="461" mass="48579">MELINTPDNKFVDADPRTLTAGTPIPASFMNAVQGEISNVVTGYGLTIDPTNDAQMKAALDKQFAPINSPSLTGIPLTTNPDGKTDNQIATVAFVKQYGTETSLGYQAVQQSGGTDQGSNKIYIGADSSDASQVRVQVDSSDIGRLVFQEDNSATYGVSKIGFNHVSDQFAFYNTGTKTWQFCYTTTQIDSKSYISSLPSGNNETVTNIIWNESSNLPAYYYGPNDTVTYSATTDWTNSNFLNLNGGTLKGHLMNTDWISAGAGGGWNGPRTKAGDYSWTNGIEAGNPYGTGGYRVSIKISDVYFDGAANTAGINFTGYDAAAKAYQWYFAWNGNITTPKGQVAFESDLTSYAQASELAAGTFDGSQGSTTSGRIVGGTWLRVGNTLTQNLVIENIGGGTVTYPIPFSGNDNQVTVIVQDGTGSNSTFTTGSITTTGTGIHASGGGGTGRMHLTVSGPYGT</sequence>
<dbReference type="AlphaFoldDB" id="A0A1Y0YAT4"/>
<organism evidence="2 3">
    <name type="scientific">Acetobacter pasteurianus subsp. pasteurianus</name>
    <dbReference type="NCBI Taxonomy" id="481145"/>
    <lineage>
        <taxon>Bacteria</taxon>
        <taxon>Pseudomonadati</taxon>
        <taxon>Pseudomonadota</taxon>
        <taxon>Alphaproteobacteria</taxon>
        <taxon>Acetobacterales</taxon>
        <taxon>Acetobacteraceae</taxon>
        <taxon>Acetobacter</taxon>
    </lineage>
</organism>
<dbReference type="Proteomes" id="UP000196205">
    <property type="component" value="Plasmid pAP1342-5"/>
</dbReference>
<feature type="region of interest" description="Disordered" evidence="1">
    <location>
        <begin position="439"/>
        <end position="461"/>
    </location>
</feature>
<dbReference type="RefSeq" id="WP_087652388.1">
    <property type="nucleotide sequence ID" value="NZ_CP021514.1"/>
</dbReference>
<geneLocation type="plasmid" evidence="3">
    <name>pap1342-5</name>
</geneLocation>
<evidence type="ECO:0000313" key="2">
    <source>
        <dbReference type="EMBL" id="ARW49507.1"/>
    </source>
</evidence>
<proteinExistence type="predicted"/>
<gene>
    <name evidence="2" type="ORF">S1001342_03217</name>
</gene>
<evidence type="ECO:0000256" key="1">
    <source>
        <dbReference type="SAM" id="MobiDB-lite"/>
    </source>
</evidence>
<keyword evidence="2" id="KW-0614">Plasmid</keyword>
<dbReference type="OrthoDB" id="7263202at2"/>
<protein>
    <recommendedName>
        <fullName evidence="4">Tail fiber protein</fullName>
    </recommendedName>
</protein>
<evidence type="ECO:0000313" key="3">
    <source>
        <dbReference type="Proteomes" id="UP000196205"/>
    </source>
</evidence>
<accession>A0A1Y0YAT4</accession>
<reference evidence="2 3" key="1">
    <citation type="submission" date="2017-05" db="EMBL/GenBank/DDBJ databases">
        <title>Genome sequence of Acetobacter pasteurianus subsp. pasteurianus strain SRCM101342.</title>
        <authorList>
            <person name="Cho S.H."/>
        </authorList>
    </citation>
    <scope>NUCLEOTIDE SEQUENCE [LARGE SCALE GENOMIC DNA]</scope>
    <source>
        <strain evidence="2 3">SRCM101342</strain>
        <plasmid evidence="3">pap1342-5</plasmid>
    </source>
</reference>
<dbReference type="EMBL" id="CP021514">
    <property type="protein sequence ID" value="ARW49507.1"/>
    <property type="molecule type" value="Genomic_DNA"/>
</dbReference>